<dbReference type="OrthoDB" id="283083at2"/>
<proteinExistence type="predicted"/>
<evidence type="ECO:0000313" key="3">
    <source>
        <dbReference type="Proteomes" id="UP000229044"/>
    </source>
</evidence>
<keyword evidence="1" id="KW-0472">Membrane</keyword>
<feature type="transmembrane region" description="Helical" evidence="1">
    <location>
        <begin position="28"/>
        <end position="47"/>
    </location>
</feature>
<evidence type="ECO:0000313" key="2">
    <source>
        <dbReference type="EMBL" id="PHQ26652.1"/>
    </source>
</evidence>
<gene>
    <name evidence="2" type="ORF">CLH62_03425</name>
</gene>
<dbReference type="InterPro" id="IPR025489">
    <property type="entry name" value="DUF4381"/>
</dbReference>
<dbReference type="Pfam" id="PF14316">
    <property type="entry name" value="DUF4381"/>
    <property type="match status" value="1"/>
</dbReference>
<comment type="caution">
    <text evidence="2">The sequence shown here is derived from an EMBL/GenBank/DDBJ whole genome shotgun (WGS) entry which is preliminary data.</text>
</comment>
<sequence>MNPQDPLSQLRDIHLPDPGGFWPPAPGWWILAILVIALIAALIWLTLKRRSKNRWFRSARSELALLELSATPDARWFMQLNTLLKQAARERYPESHPEALTGDAWVEFLLATGPKHRVASRPVAEALVQSAWRPSVSTEPAQALAFARLWLGGQKC</sequence>
<name>A0A2G1VIT2_9GAMM</name>
<keyword evidence="1" id="KW-1133">Transmembrane helix</keyword>
<dbReference type="RefSeq" id="WP_099616730.1">
    <property type="nucleotide sequence ID" value="NZ_KZ319339.1"/>
</dbReference>
<evidence type="ECO:0000256" key="1">
    <source>
        <dbReference type="SAM" id="Phobius"/>
    </source>
</evidence>
<protein>
    <recommendedName>
        <fullName evidence="4">DUF4381 domain-containing protein</fullName>
    </recommendedName>
</protein>
<evidence type="ECO:0008006" key="4">
    <source>
        <dbReference type="Google" id="ProtNLM"/>
    </source>
</evidence>
<reference evidence="2 3" key="1">
    <citation type="submission" date="2017-09" db="EMBL/GenBank/DDBJ databases">
        <title>The draft genome sequences of Marinobacter guineae M3B.</title>
        <authorList>
            <person name="Cao J."/>
        </authorList>
    </citation>
    <scope>NUCLEOTIDE SEQUENCE [LARGE SCALE GENOMIC DNA]</scope>
    <source>
        <strain evidence="2 3">M3B</strain>
    </source>
</reference>
<keyword evidence="1" id="KW-0812">Transmembrane</keyword>
<keyword evidence="3" id="KW-1185">Reference proteome</keyword>
<accession>A0A2G1VIT2</accession>
<dbReference type="AlphaFoldDB" id="A0A2G1VIT2"/>
<dbReference type="EMBL" id="NTFI01000001">
    <property type="protein sequence ID" value="PHQ26652.1"/>
    <property type="molecule type" value="Genomic_DNA"/>
</dbReference>
<dbReference type="Proteomes" id="UP000229044">
    <property type="component" value="Unassembled WGS sequence"/>
</dbReference>
<organism evidence="2 3">
    <name type="scientific">Marinobacter guineae</name>
    <dbReference type="NCBI Taxonomy" id="432303"/>
    <lineage>
        <taxon>Bacteria</taxon>
        <taxon>Pseudomonadati</taxon>
        <taxon>Pseudomonadota</taxon>
        <taxon>Gammaproteobacteria</taxon>
        <taxon>Pseudomonadales</taxon>
        <taxon>Marinobacteraceae</taxon>
        <taxon>Marinobacter</taxon>
    </lineage>
</organism>